<name>A0A090CC95_PODAN</name>
<dbReference type="SUPFAM" id="SSF46565">
    <property type="entry name" value="Chaperone J-domain"/>
    <property type="match status" value="1"/>
</dbReference>
<proteinExistence type="predicted"/>
<dbReference type="AlphaFoldDB" id="A0A090CC95"/>
<dbReference type="InterPro" id="IPR036869">
    <property type="entry name" value="J_dom_sf"/>
</dbReference>
<dbReference type="Proteomes" id="UP000001197">
    <property type="component" value="Chromosome 2"/>
</dbReference>
<dbReference type="eggNOG" id="ENOG502S3QV">
    <property type="taxonomic scope" value="Eukaryota"/>
</dbReference>
<keyword evidence="1" id="KW-0143">Chaperone</keyword>
<dbReference type="PANTHER" id="PTHR44360">
    <property type="entry name" value="DNAJ HOMOLOG SUBFAMILY B MEMBER 9"/>
    <property type="match status" value="1"/>
</dbReference>
<accession>A0A090CC95</accession>
<reference evidence="4" key="2">
    <citation type="journal article" date="2014" name="Genetics">
        <title>Maintaining two mating types: Structure of the mating type locus and its role in heterokaryosis in Podospora anserina.</title>
        <authorList>
            <person name="Grognet P."/>
            <person name="Bidard F."/>
            <person name="Kuchly C."/>
            <person name="Tong L.C.H."/>
            <person name="Coppin E."/>
            <person name="Benkhali J.A."/>
            <person name="Couloux A."/>
            <person name="Wincker P."/>
            <person name="Debuchy R."/>
            <person name="Silar P."/>
        </authorList>
    </citation>
    <scope>GENOME REANNOTATION</scope>
    <source>
        <strain evidence="4">S / ATCC MYA-4624 / DSM 980 / FGSC 10383</strain>
    </source>
</reference>
<protein>
    <submittedName>
        <fullName evidence="3">Chaperone protein dnaJ</fullName>
    </submittedName>
</protein>
<dbReference type="GO" id="GO:0036503">
    <property type="term" value="P:ERAD pathway"/>
    <property type="evidence" value="ECO:0007669"/>
    <property type="project" value="TreeGrafter"/>
</dbReference>
<dbReference type="PANTHER" id="PTHR44360:SF1">
    <property type="entry name" value="DNAJ HOMOLOG SUBFAMILY B MEMBER 9"/>
    <property type="match status" value="1"/>
</dbReference>
<organism evidence="3 4">
    <name type="scientific">Podospora anserina (strain S / ATCC MYA-4624 / DSM 980 / FGSC 10383)</name>
    <name type="common">Pleurage anserina</name>
    <dbReference type="NCBI Taxonomy" id="515849"/>
    <lineage>
        <taxon>Eukaryota</taxon>
        <taxon>Fungi</taxon>
        <taxon>Dikarya</taxon>
        <taxon>Ascomycota</taxon>
        <taxon>Pezizomycotina</taxon>
        <taxon>Sordariomycetes</taxon>
        <taxon>Sordariomycetidae</taxon>
        <taxon>Sordariales</taxon>
        <taxon>Podosporaceae</taxon>
        <taxon>Podospora</taxon>
        <taxon>Podospora anserina</taxon>
    </lineage>
</organism>
<dbReference type="PRINTS" id="PR00625">
    <property type="entry name" value="JDOMAIN"/>
</dbReference>
<reference evidence="3 4" key="1">
    <citation type="journal article" date="2008" name="Genome Biol.">
        <title>The genome sequence of the model ascomycete fungus Podospora anserina.</title>
        <authorList>
            <person name="Espagne E."/>
            <person name="Lespinet O."/>
            <person name="Malagnac F."/>
            <person name="Da Silva C."/>
            <person name="Jaillon O."/>
            <person name="Porcel B.M."/>
            <person name="Couloux A."/>
            <person name="Aury J.-M."/>
            <person name="Segurens B."/>
            <person name="Poulain J."/>
            <person name="Anthouard V."/>
            <person name="Grossetete S."/>
            <person name="Khalili H."/>
            <person name="Coppin E."/>
            <person name="Dequard-Chablat M."/>
            <person name="Picard M."/>
            <person name="Contamine V."/>
            <person name="Arnaise S."/>
            <person name="Bourdais A."/>
            <person name="Berteaux-Lecellier V."/>
            <person name="Gautheret D."/>
            <person name="de Vries R.P."/>
            <person name="Battaglia E."/>
            <person name="Coutinho P.M."/>
            <person name="Danchin E.G.J."/>
            <person name="Henrissat B."/>
            <person name="El Khoury R."/>
            <person name="Sainsard-Chanet A."/>
            <person name="Boivin A."/>
            <person name="Pinan-Lucarre B."/>
            <person name="Sellem C.H."/>
            <person name="Debuchy R."/>
            <person name="Wincker P."/>
            <person name="Weissenbach J."/>
            <person name="Silar P."/>
        </authorList>
    </citation>
    <scope>NUCLEOTIDE SEQUENCE [LARGE SCALE GENOMIC DNA]</scope>
    <source>
        <strain evidence="4">S / ATCC MYA-4624 / DSM 980 / FGSC 10383</strain>
    </source>
</reference>
<dbReference type="PROSITE" id="PS50076">
    <property type="entry name" value="DNAJ_2"/>
    <property type="match status" value="1"/>
</dbReference>
<dbReference type="SMART" id="SM00271">
    <property type="entry name" value="DnaJ"/>
    <property type="match status" value="1"/>
</dbReference>
<feature type="domain" description="J" evidence="2">
    <location>
        <begin position="103"/>
        <end position="172"/>
    </location>
</feature>
<dbReference type="InterPro" id="IPR051948">
    <property type="entry name" value="Hsp70_co-chaperone_J-domain"/>
</dbReference>
<dbReference type="GO" id="GO:0051087">
    <property type="term" value="F:protein-folding chaperone binding"/>
    <property type="evidence" value="ECO:0007669"/>
    <property type="project" value="TreeGrafter"/>
</dbReference>
<dbReference type="InParanoid" id="A0A090CC95"/>
<evidence type="ECO:0000256" key="1">
    <source>
        <dbReference type="ARBA" id="ARBA00023186"/>
    </source>
</evidence>
<keyword evidence="4" id="KW-1185">Reference proteome</keyword>
<dbReference type="Gene3D" id="1.10.287.110">
    <property type="entry name" value="DnaJ domain"/>
    <property type="match status" value="1"/>
</dbReference>
<evidence type="ECO:0000313" key="3">
    <source>
        <dbReference type="EMBL" id="CDP25190.1"/>
    </source>
</evidence>
<sequence>MSGFLSLIAWSFLPNVGPLHTRFTHPSLARPVLLGDATCTLQLVTGWMQTILYSILIRAGDPHPTPGTPRWAEHRRKIHIAVVTVYLLYTIYEADHDIQSTPSFYSSLGVPLTATEKEIKSRFRRLAAHFHPDKIKDSKIAADDANTYFVHLQLAQDTLTNGAKRFAYDRFGPEAVTGWQHCSSVADYVYRGFKGIVPYYTLAALSMYGFGLLGYLDWGKFERWLVLALLFLFESHAVTRPYPPVLLTKFINPFVTWFPGRQPYLQFQAITLAKKLALTLYLAFSQIGPLLTADTTSGNIVVGRGGRGTGNEEQELRKGLERLEGTVRRLDTDATNLLQLELAPFAGDEKGMGEVWRRVREWLVHNTIRSDPMVRDAMGRSLARRRTGAPVGARGTR</sequence>
<dbReference type="Pfam" id="PF00226">
    <property type="entry name" value="DnaJ"/>
    <property type="match status" value="1"/>
</dbReference>
<evidence type="ECO:0000259" key="2">
    <source>
        <dbReference type="PROSITE" id="PS50076"/>
    </source>
</evidence>
<dbReference type="STRING" id="515849.A0A090CC95"/>
<dbReference type="InterPro" id="IPR001623">
    <property type="entry name" value="DnaJ_domain"/>
</dbReference>
<dbReference type="GO" id="GO:0005783">
    <property type="term" value="C:endoplasmic reticulum"/>
    <property type="evidence" value="ECO:0007669"/>
    <property type="project" value="TreeGrafter"/>
</dbReference>
<dbReference type="CDD" id="cd06257">
    <property type="entry name" value="DnaJ"/>
    <property type="match status" value="1"/>
</dbReference>
<dbReference type="GO" id="GO:0051787">
    <property type="term" value="F:misfolded protein binding"/>
    <property type="evidence" value="ECO:0007669"/>
    <property type="project" value="TreeGrafter"/>
</dbReference>
<evidence type="ECO:0000313" key="4">
    <source>
        <dbReference type="Proteomes" id="UP000001197"/>
    </source>
</evidence>
<dbReference type="EMBL" id="FO904937">
    <property type="protein sequence ID" value="CDP25190.1"/>
    <property type="molecule type" value="Genomic_DNA"/>
</dbReference>